<keyword evidence="3" id="KW-0804">Transcription</keyword>
<dbReference type="RefSeq" id="WP_371439409.1">
    <property type="nucleotide sequence ID" value="NZ_JBHSRS010000084.1"/>
</dbReference>
<keyword evidence="1" id="KW-0805">Transcription regulation</keyword>
<comment type="caution">
    <text evidence="5">The sequence shown here is derived from an EMBL/GenBank/DDBJ whole genome shotgun (WGS) entry which is preliminary data.</text>
</comment>
<dbReference type="Pfam" id="PF01614">
    <property type="entry name" value="IclR_C"/>
    <property type="match status" value="1"/>
</dbReference>
<dbReference type="PANTHER" id="PTHR30136:SF24">
    <property type="entry name" value="HTH-TYPE TRANSCRIPTIONAL REPRESSOR ALLR"/>
    <property type="match status" value="1"/>
</dbReference>
<dbReference type="Gene3D" id="3.30.450.40">
    <property type="match status" value="1"/>
</dbReference>
<dbReference type="InterPro" id="IPR036388">
    <property type="entry name" value="WH-like_DNA-bd_sf"/>
</dbReference>
<dbReference type="PROSITE" id="PS51078">
    <property type="entry name" value="ICLR_ED"/>
    <property type="match status" value="1"/>
</dbReference>
<dbReference type="InterPro" id="IPR005471">
    <property type="entry name" value="Tscrpt_reg_IclR_N"/>
</dbReference>
<evidence type="ECO:0000256" key="3">
    <source>
        <dbReference type="ARBA" id="ARBA00023163"/>
    </source>
</evidence>
<accession>A0ABW1U5G2</accession>
<organism evidence="5 6">
    <name type="scientific">Polaromonas aquatica</name>
    <dbReference type="NCBI Taxonomy" id="332657"/>
    <lineage>
        <taxon>Bacteria</taxon>
        <taxon>Pseudomonadati</taxon>
        <taxon>Pseudomonadota</taxon>
        <taxon>Betaproteobacteria</taxon>
        <taxon>Burkholderiales</taxon>
        <taxon>Comamonadaceae</taxon>
        <taxon>Polaromonas</taxon>
    </lineage>
</organism>
<dbReference type="Pfam" id="PF09339">
    <property type="entry name" value="HTH_IclR"/>
    <property type="match status" value="1"/>
</dbReference>
<evidence type="ECO:0000256" key="2">
    <source>
        <dbReference type="ARBA" id="ARBA00023125"/>
    </source>
</evidence>
<dbReference type="InterPro" id="IPR014757">
    <property type="entry name" value="Tscrpt_reg_IclR_C"/>
</dbReference>
<evidence type="ECO:0000313" key="6">
    <source>
        <dbReference type="Proteomes" id="UP001596270"/>
    </source>
</evidence>
<protein>
    <submittedName>
        <fullName evidence="5">IclR family transcriptional regulator</fullName>
    </submittedName>
</protein>
<dbReference type="SUPFAM" id="SSF55781">
    <property type="entry name" value="GAF domain-like"/>
    <property type="match status" value="1"/>
</dbReference>
<keyword evidence="6" id="KW-1185">Reference proteome</keyword>
<dbReference type="EMBL" id="JBHSRS010000084">
    <property type="protein sequence ID" value="MFC6284922.1"/>
    <property type="molecule type" value="Genomic_DNA"/>
</dbReference>
<dbReference type="SUPFAM" id="SSF46785">
    <property type="entry name" value="Winged helix' DNA-binding domain"/>
    <property type="match status" value="1"/>
</dbReference>
<dbReference type="PANTHER" id="PTHR30136">
    <property type="entry name" value="HELIX-TURN-HELIX TRANSCRIPTIONAL REGULATOR, ICLR FAMILY"/>
    <property type="match status" value="1"/>
</dbReference>
<evidence type="ECO:0000256" key="1">
    <source>
        <dbReference type="ARBA" id="ARBA00023015"/>
    </source>
</evidence>
<gene>
    <name evidence="5" type="ORF">ACFQND_27160</name>
</gene>
<dbReference type="InterPro" id="IPR036390">
    <property type="entry name" value="WH_DNA-bd_sf"/>
</dbReference>
<keyword evidence="2" id="KW-0238">DNA-binding</keyword>
<dbReference type="SMART" id="SM00346">
    <property type="entry name" value="HTH_ICLR"/>
    <property type="match status" value="1"/>
</dbReference>
<dbReference type="InterPro" id="IPR050707">
    <property type="entry name" value="HTH_MetabolicPath_Reg"/>
</dbReference>
<evidence type="ECO:0000259" key="4">
    <source>
        <dbReference type="PROSITE" id="PS51078"/>
    </source>
</evidence>
<reference evidence="6" key="1">
    <citation type="journal article" date="2019" name="Int. J. Syst. Evol. Microbiol.">
        <title>The Global Catalogue of Microorganisms (GCM) 10K type strain sequencing project: providing services to taxonomists for standard genome sequencing and annotation.</title>
        <authorList>
            <consortium name="The Broad Institute Genomics Platform"/>
            <consortium name="The Broad Institute Genome Sequencing Center for Infectious Disease"/>
            <person name="Wu L."/>
            <person name="Ma J."/>
        </authorList>
    </citation>
    <scope>NUCLEOTIDE SEQUENCE [LARGE SCALE GENOMIC DNA]</scope>
    <source>
        <strain evidence="6">CCUG 39402</strain>
    </source>
</reference>
<feature type="domain" description="IclR-ED" evidence="4">
    <location>
        <begin position="57"/>
        <end position="247"/>
    </location>
</feature>
<dbReference type="Proteomes" id="UP001596270">
    <property type="component" value="Unassembled WGS sequence"/>
</dbReference>
<sequence length="257" mass="28972">MNKGTLRVLNALTLFTRQPVWGVTELSRELECSKNSAFQALDTLIKEGYLVRDQSGKKYQLSHLVLTLSKGNEPADVRTLCMPYMHQLHKLTGESLFLSILVGRHHVCIESIQAQGVTVGYSPITQPLPLHAGAGSRLMLACLKDEEIEQYLKLESPLKKFTPSTITDPEEIWKEVQLIRKVGFARGYEDFSTGATYLSFPVFGAMNRPLAAITIGGPIFRFTREKADQFIPELRRIFQELNHQSRMFAAAPEIKFS</sequence>
<name>A0ABW1U5G2_9BURK</name>
<evidence type="ECO:0000313" key="5">
    <source>
        <dbReference type="EMBL" id="MFC6284922.1"/>
    </source>
</evidence>
<dbReference type="Gene3D" id="1.10.10.10">
    <property type="entry name" value="Winged helix-like DNA-binding domain superfamily/Winged helix DNA-binding domain"/>
    <property type="match status" value="1"/>
</dbReference>
<dbReference type="InterPro" id="IPR029016">
    <property type="entry name" value="GAF-like_dom_sf"/>
</dbReference>
<proteinExistence type="predicted"/>